<organism evidence="1 2">
    <name type="scientific">Naganishia cerealis</name>
    <dbReference type="NCBI Taxonomy" id="610337"/>
    <lineage>
        <taxon>Eukaryota</taxon>
        <taxon>Fungi</taxon>
        <taxon>Dikarya</taxon>
        <taxon>Basidiomycota</taxon>
        <taxon>Agaricomycotina</taxon>
        <taxon>Tremellomycetes</taxon>
        <taxon>Filobasidiales</taxon>
        <taxon>Filobasidiaceae</taxon>
        <taxon>Naganishia</taxon>
    </lineage>
</organism>
<dbReference type="EMBL" id="JASBWR010000004">
    <property type="protein sequence ID" value="KAJ9112559.1"/>
    <property type="molecule type" value="Genomic_DNA"/>
</dbReference>
<gene>
    <name evidence="1" type="ORF">QFC19_000576</name>
</gene>
<keyword evidence="2" id="KW-1185">Reference proteome</keyword>
<accession>A0ACC2WN24</accession>
<name>A0ACC2WN24_9TREE</name>
<evidence type="ECO:0000313" key="1">
    <source>
        <dbReference type="EMBL" id="KAJ9112559.1"/>
    </source>
</evidence>
<reference evidence="1" key="1">
    <citation type="submission" date="2023-04" db="EMBL/GenBank/DDBJ databases">
        <title>Draft Genome sequencing of Naganishia species isolated from polar environments using Oxford Nanopore Technology.</title>
        <authorList>
            <person name="Leo P."/>
            <person name="Venkateswaran K."/>
        </authorList>
    </citation>
    <scope>NUCLEOTIDE SEQUENCE</scope>
    <source>
        <strain evidence="1">MNA-CCFEE 5261</strain>
    </source>
</reference>
<sequence length="175" mass="19253">MWGPGNANSEVEWASVDDDKLKLDPYTLKPVILQHNLGYDTNESEVPDYQLALTGDIFRWMLEFAPLDTMQRMLVKGVIFARMSPDEKAELVQRLQSLGYTVGFTGDGANDAPALKTADIGISLSEAEASVAAPFTSKRPDISSLLEVIAGPNPPLPSNRTKEAYLESRFEEGFD</sequence>
<proteinExistence type="predicted"/>
<evidence type="ECO:0000313" key="2">
    <source>
        <dbReference type="Proteomes" id="UP001241377"/>
    </source>
</evidence>
<protein>
    <submittedName>
        <fullName evidence="1">Uncharacterized protein</fullName>
    </submittedName>
</protein>
<dbReference type="Proteomes" id="UP001241377">
    <property type="component" value="Unassembled WGS sequence"/>
</dbReference>
<comment type="caution">
    <text evidence="1">The sequence shown here is derived from an EMBL/GenBank/DDBJ whole genome shotgun (WGS) entry which is preliminary data.</text>
</comment>